<keyword evidence="7 8" id="KW-0472">Membrane</keyword>
<dbReference type="KEGG" id="cam:101496132"/>
<evidence type="ECO:0000313" key="11">
    <source>
        <dbReference type="RefSeq" id="XP_004486055.1"/>
    </source>
</evidence>
<accession>A0A1S2XC84</accession>
<sequence>MERHSTKNMSHEDKEIGEVKVAKSAREGNCDLLLRLCALVLTLVATVVIGVDKQTTIVPIKFAESLPPLEVPVTAKWNYMSAYVFFVVANGIACGYATSSLLITLAMGHKSKYLVTLVSMLDILMVALLFSSNGAALGVGVIAKLGNSHVRWNKVCNVFDKFCDQLAASCLISLLGSITFLLLVMLRLHSRRT</sequence>
<evidence type="ECO:0000256" key="4">
    <source>
        <dbReference type="ARBA" id="ARBA00022475"/>
    </source>
</evidence>
<dbReference type="Proteomes" id="UP000087171">
    <property type="component" value="Chromosome Ca1"/>
</dbReference>
<protein>
    <recommendedName>
        <fullName evidence="8">CASP-like protein</fullName>
    </recommendedName>
</protein>
<name>A0A1S2XC84_CICAR</name>
<dbReference type="InterPro" id="IPR006702">
    <property type="entry name" value="CASP_dom"/>
</dbReference>
<dbReference type="PaxDb" id="3827-XP_004486055.1"/>
<dbReference type="RefSeq" id="XP_004486055.1">
    <property type="nucleotide sequence ID" value="XM_004485998.3"/>
</dbReference>
<keyword evidence="10" id="KW-1185">Reference proteome</keyword>
<dbReference type="InterPro" id="IPR044173">
    <property type="entry name" value="CASPL"/>
</dbReference>
<feature type="transmembrane region" description="Helical" evidence="8">
    <location>
        <begin position="82"/>
        <end position="106"/>
    </location>
</feature>
<proteinExistence type="inferred from homology"/>
<evidence type="ECO:0000313" key="10">
    <source>
        <dbReference type="Proteomes" id="UP000087171"/>
    </source>
</evidence>
<dbReference type="AlphaFoldDB" id="A0A1S2XC84"/>
<comment type="subcellular location">
    <subcellularLocation>
        <location evidence="1 8">Cell membrane</location>
        <topology evidence="1 8">Multi-pass membrane protein</topology>
    </subcellularLocation>
</comment>
<feature type="transmembrane region" description="Helical" evidence="8">
    <location>
        <begin position="113"/>
        <end position="146"/>
    </location>
</feature>
<dbReference type="PANTHER" id="PTHR36488:SF8">
    <property type="entry name" value="CASP-LIKE PROTEIN 1U1"/>
    <property type="match status" value="1"/>
</dbReference>
<keyword evidence="4 8" id="KW-1003">Cell membrane</keyword>
<reference evidence="11" key="2">
    <citation type="submission" date="2025-08" db="UniProtKB">
        <authorList>
            <consortium name="RefSeq"/>
        </authorList>
    </citation>
    <scope>IDENTIFICATION</scope>
    <source>
        <tissue evidence="11">Etiolated seedlings</tissue>
    </source>
</reference>
<dbReference type="GO" id="GO:0005886">
    <property type="term" value="C:plasma membrane"/>
    <property type="evidence" value="ECO:0007669"/>
    <property type="project" value="UniProtKB-SubCell"/>
</dbReference>
<dbReference type="InterPro" id="IPR006459">
    <property type="entry name" value="CASP/CASPL"/>
</dbReference>
<dbReference type="eggNOG" id="ENOG502RZNK">
    <property type="taxonomic scope" value="Eukaryota"/>
</dbReference>
<organism evidence="10 11">
    <name type="scientific">Cicer arietinum</name>
    <name type="common">Chickpea</name>
    <name type="synonym">Garbanzo</name>
    <dbReference type="NCBI Taxonomy" id="3827"/>
    <lineage>
        <taxon>Eukaryota</taxon>
        <taxon>Viridiplantae</taxon>
        <taxon>Streptophyta</taxon>
        <taxon>Embryophyta</taxon>
        <taxon>Tracheophyta</taxon>
        <taxon>Spermatophyta</taxon>
        <taxon>Magnoliopsida</taxon>
        <taxon>eudicotyledons</taxon>
        <taxon>Gunneridae</taxon>
        <taxon>Pentapetalae</taxon>
        <taxon>rosids</taxon>
        <taxon>fabids</taxon>
        <taxon>Fabales</taxon>
        <taxon>Fabaceae</taxon>
        <taxon>Papilionoideae</taxon>
        <taxon>50 kb inversion clade</taxon>
        <taxon>NPAAA clade</taxon>
        <taxon>Hologalegina</taxon>
        <taxon>IRL clade</taxon>
        <taxon>Cicereae</taxon>
        <taxon>Cicer</taxon>
    </lineage>
</organism>
<keyword evidence="6 8" id="KW-1133">Transmembrane helix</keyword>
<evidence type="ECO:0000256" key="8">
    <source>
        <dbReference type="RuleBase" id="RU361233"/>
    </source>
</evidence>
<evidence type="ECO:0000256" key="1">
    <source>
        <dbReference type="ARBA" id="ARBA00004651"/>
    </source>
</evidence>
<dbReference type="NCBIfam" id="TIGR01569">
    <property type="entry name" value="A_tha_TIGR01569"/>
    <property type="match status" value="1"/>
</dbReference>
<evidence type="ECO:0000256" key="7">
    <source>
        <dbReference type="ARBA" id="ARBA00023136"/>
    </source>
</evidence>
<evidence type="ECO:0000259" key="9">
    <source>
        <dbReference type="Pfam" id="PF04535"/>
    </source>
</evidence>
<evidence type="ECO:0000256" key="2">
    <source>
        <dbReference type="ARBA" id="ARBA00007651"/>
    </source>
</evidence>
<reference evidence="10" key="1">
    <citation type="journal article" date="2013" name="Nat. Biotechnol.">
        <title>Draft genome sequence of chickpea (Cicer arietinum) provides a resource for trait improvement.</title>
        <authorList>
            <person name="Varshney R.K."/>
            <person name="Song C."/>
            <person name="Saxena R.K."/>
            <person name="Azam S."/>
            <person name="Yu S."/>
            <person name="Sharpe A.G."/>
            <person name="Cannon S."/>
            <person name="Baek J."/>
            <person name="Rosen B.D."/>
            <person name="Tar'an B."/>
            <person name="Millan T."/>
            <person name="Zhang X."/>
            <person name="Ramsay L.D."/>
            <person name="Iwata A."/>
            <person name="Wang Y."/>
            <person name="Nelson W."/>
            <person name="Farmer A.D."/>
            <person name="Gaur P.M."/>
            <person name="Soderlund C."/>
            <person name="Penmetsa R.V."/>
            <person name="Xu C."/>
            <person name="Bharti A.K."/>
            <person name="He W."/>
            <person name="Winter P."/>
            <person name="Zhao S."/>
            <person name="Hane J.K."/>
            <person name="Carrasquilla-Garcia N."/>
            <person name="Condie J.A."/>
            <person name="Upadhyaya H.D."/>
            <person name="Luo M.C."/>
            <person name="Thudi M."/>
            <person name="Gowda C.L."/>
            <person name="Singh N.P."/>
            <person name="Lichtenzveig J."/>
            <person name="Gali K.K."/>
            <person name="Rubio J."/>
            <person name="Nadarajan N."/>
            <person name="Dolezel J."/>
            <person name="Bansal K.C."/>
            <person name="Xu X."/>
            <person name="Edwards D."/>
            <person name="Zhang G."/>
            <person name="Kahl G."/>
            <person name="Gil J."/>
            <person name="Singh K.B."/>
            <person name="Datta S.K."/>
            <person name="Jackson S.A."/>
            <person name="Wang J."/>
            <person name="Cook D.R."/>
        </authorList>
    </citation>
    <scope>NUCLEOTIDE SEQUENCE [LARGE SCALE GENOMIC DNA]</scope>
    <source>
        <strain evidence="10">cv. CDC Frontier</strain>
    </source>
</reference>
<feature type="transmembrane region" description="Helical" evidence="8">
    <location>
        <begin position="166"/>
        <end position="186"/>
    </location>
</feature>
<gene>
    <name evidence="11" type="primary">LOC101496132</name>
</gene>
<evidence type="ECO:0000256" key="3">
    <source>
        <dbReference type="ARBA" id="ARBA00011489"/>
    </source>
</evidence>
<dbReference type="OrthoDB" id="1898688at2759"/>
<comment type="similarity">
    <text evidence="2 8">Belongs to the Casparian strip membrane proteins (CASP) family.</text>
</comment>
<dbReference type="Pfam" id="PF04535">
    <property type="entry name" value="CASP_dom"/>
    <property type="match status" value="1"/>
</dbReference>
<feature type="transmembrane region" description="Helical" evidence="8">
    <location>
        <begin position="32"/>
        <end position="51"/>
    </location>
</feature>
<dbReference type="PANTHER" id="PTHR36488">
    <property type="entry name" value="CASP-LIKE PROTEIN 1U1"/>
    <property type="match status" value="1"/>
</dbReference>
<comment type="subunit">
    <text evidence="3 8">Homodimer and heterodimers.</text>
</comment>
<dbReference type="GeneID" id="101496132"/>
<evidence type="ECO:0000256" key="5">
    <source>
        <dbReference type="ARBA" id="ARBA00022692"/>
    </source>
</evidence>
<feature type="domain" description="Casparian strip membrane protein" evidence="9">
    <location>
        <begin position="30"/>
        <end position="178"/>
    </location>
</feature>
<keyword evidence="5 8" id="KW-0812">Transmembrane</keyword>
<evidence type="ECO:0000256" key="6">
    <source>
        <dbReference type="ARBA" id="ARBA00022989"/>
    </source>
</evidence>